<dbReference type="PROSITE" id="PS00455">
    <property type="entry name" value="AMP_BINDING"/>
    <property type="match status" value="1"/>
</dbReference>
<dbReference type="InterPro" id="IPR042099">
    <property type="entry name" value="ANL_N_sf"/>
</dbReference>
<dbReference type="InterPro" id="IPR000873">
    <property type="entry name" value="AMP-dep_synth/lig_dom"/>
</dbReference>
<evidence type="ECO:0000259" key="2">
    <source>
        <dbReference type="Pfam" id="PF13193"/>
    </source>
</evidence>
<reference evidence="3 4" key="1">
    <citation type="submission" date="2018-07" db="EMBL/GenBank/DDBJ databases">
        <title>Halioglobus sp. genome submission.</title>
        <authorList>
            <person name="Ye M.-Q."/>
            <person name="Du Z.-J."/>
        </authorList>
    </citation>
    <scope>NUCLEOTIDE SEQUENCE [LARGE SCALE GENOMIC DNA]</scope>
    <source>
        <strain evidence="3 4">U0301</strain>
    </source>
</reference>
<keyword evidence="4" id="KW-1185">Reference proteome</keyword>
<gene>
    <name evidence="3" type="ORF">DWB85_02225</name>
</gene>
<feature type="domain" description="AMP-dependent synthetase/ligase" evidence="1">
    <location>
        <begin position="21"/>
        <end position="378"/>
    </location>
</feature>
<dbReference type="RefSeq" id="WP_117952569.1">
    <property type="nucleotide sequence ID" value="NZ_QRAN01000002.1"/>
</dbReference>
<dbReference type="InterPro" id="IPR045851">
    <property type="entry name" value="AMP-bd_C_sf"/>
</dbReference>
<dbReference type="Pfam" id="PF13193">
    <property type="entry name" value="AMP-binding_C"/>
    <property type="match status" value="1"/>
</dbReference>
<dbReference type="GO" id="GO:0016877">
    <property type="term" value="F:ligase activity, forming carbon-sulfur bonds"/>
    <property type="evidence" value="ECO:0007669"/>
    <property type="project" value="UniProtKB-ARBA"/>
</dbReference>
<evidence type="ECO:0000313" key="3">
    <source>
        <dbReference type="EMBL" id="RLQ23391.1"/>
    </source>
</evidence>
<dbReference type="InterPro" id="IPR050237">
    <property type="entry name" value="ATP-dep_AMP-bd_enzyme"/>
</dbReference>
<dbReference type="InterPro" id="IPR025110">
    <property type="entry name" value="AMP-bd_C"/>
</dbReference>
<dbReference type="Gene3D" id="3.30.300.30">
    <property type="match status" value="1"/>
</dbReference>
<name>A0A3L7E4G6_9GAMM</name>
<evidence type="ECO:0000313" key="4">
    <source>
        <dbReference type="Proteomes" id="UP000265509"/>
    </source>
</evidence>
<sequence length="526" mass="57024">MSSDALYQPTLMPHLLVEGLNRYDDRPCLYLGDKVASYCEVRELTSRLLQALGARGIGKGSRVAIISANRPEVLANTAAMQLAGCIGTPLHPLGSIDDHAYVLEAAEIDTLVFDAPVFAEVATALRQRVPGLKNLLGFGPNEVGDDYLALAQGFSPQPLVAPDIDAEDIASVNFTGGTTGKPKGVMSPHRVSAYMTQIQLAEWEFPDELRMLMATPLSHAAAAFFIPVLQRGGAFYIMQGFNPDGFFDMVRDHRITCTMLVPVMLYFLLDSPRATDGSMDSMETIFYGASPMSPARLREGIEKWGQIFYQFFGQSECPMVIANMRKADHDLAKPARLASCGRPTPWIHMALLDEHCQPVAAGEAGEVCVRGPLVMKGYKDMPEQTAEAFAGGWLHTGDVGRLDEDGFLYIVDRTKDMIVTGGFNVFPREVEDVLAGHDDVAQVVVVGVPDEQWGEAVKAVIVPRPGIAAGDGLAAELQALVKDRKGSVQSPKSVDFVDAIPLTPVGKPDKKAVKAWYWEGSERGVG</sequence>
<dbReference type="PANTHER" id="PTHR43767">
    <property type="entry name" value="LONG-CHAIN-FATTY-ACID--COA LIGASE"/>
    <property type="match status" value="1"/>
</dbReference>
<organism evidence="3 4">
    <name type="scientific">Seongchinamella sediminis</name>
    <dbReference type="NCBI Taxonomy" id="2283635"/>
    <lineage>
        <taxon>Bacteria</taxon>
        <taxon>Pseudomonadati</taxon>
        <taxon>Pseudomonadota</taxon>
        <taxon>Gammaproteobacteria</taxon>
        <taxon>Cellvibrionales</taxon>
        <taxon>Halieaceae</taxon>
        <taxon>Seongchinamella</taxon>
    </lineage>
</organism>
<dbReference type="AlphaFoldDB" id="A0A3L7E4G6"/>
<proteinExistence type="predicted"/>
<protein>
    <submittedName>
        <fullName evidence="3">Acyl-CoA synthetase</fullName>
    </submittedName>
</protein>
<accession>A0A3L7E4G6</accession>
<dbReference type="SUPFAM" id="SSF56801">
    <property type="entry name" value="Acetyl-CoA synthetase-like"/>
    <property type="match status" value="1"/>
</dbReference>
<dbReference type="InterPro" id="IPR020845">
    <property type="entry name" value="AMP-binding_CS"/>
</dbReference>
<dbReference type="PANTHER" id="PTHR43767:SF7">
    <property type="entry name" value="MEDIUM_LONG-CHAIN-FATTY-ACID--COA LIGASE FADD8"/>
    <property type="match status" value="1"/>
</dbReference>
<dbReference type="Pfam" id="PF00501">
    <property type="entry name" value="AMP-binding"/>
    <property type="match status" value="1"/>
</dbReference>
<dbReference type="EMBL" id="QRAN01000002">
    <property type="protein sequence ID" value="RLQ23391.1"/>
    <property type="molecule type" value="Genomic_DNA"/>
</dbReference>
<dbReference type="OrthoDB" id="9047442at2"/>
<dbReference type="Gene3D" id="3.40.50.12780">
    <property type="entry name" value="N-terminal domain of ligase-like"/>
    <property type="match status" value="1"/>
</dbReference>
<evidence type="ECO:0000259" key="1">
    <source>
        <dbReference type="Pfam" id="PF00501"/>
    </source>
</evidence>
<comment type="caution">
    <text evidence="3">The sequence shown here is derived from an EMBL/GenBank/DDBJ whole genome shotgun (WGS) entry which is preliminary data.</text>
</comment>
<feature type="domain" description="AMP-binding enzyme C-terminal" evidence="2">
    <location>
        <begin position="429"/>
        <end position="507"/>
    </location>
</feature>
<dbReference type="Proteomes" id="UP000265509">
    <property type="component" value="Unassembled WGS sequence"/>
</dbReference>